<sequence>MPPTKSDKNVMPVMPTVVCDERRQEYYSVGEFLGKGGFAACYRLTDGIGTSYAGKVVGKHLIKSKAHSDKLSQEICIHQKLEHKHIVKLFAAFEDTANLSQEICIHQKLGHKHIVKLFAAFEDTANVYLLLELCTRRSLMELLQRRKQITEPEARYFIKHLASACSYIHKQNIIHRDLKLGNLFLSDDMVLKVGDFGLATIFGDGARDKSWLCGTPNYIAPEVLAKKQHTVKLDIWAIGCVLFALLTGTPPFETRNLSISENDYNFPANVGMEARSLIKVLLSADPNDRPPAEAIPGHPFMRAFTPKKLPISCLTTQPVFPNELVSSQTGDCSQLRSLDLPNRSLTFHDYMSQLKQLLNDLLSKELPKRQLTEDDLKDPASQLLNDLLSKELPKRQLTEDDLKDPASVPVYWVSKWVDYSAKYGFAYQLCDGSFATAFSDRSSLIMDACKEHCQYRSKDDEEAFFSVKRCPKQYEKKLSLLNDFEAYMTQNLAKAGESMSREGDELARLPYLQCWIRTKSYVIFFLSNGTYQCNFLADHSKVILCPLMKAATMIDSNQVFHTYKFETLMTEGAPSELLDRLGGAYKYLKLIQDRHKMRSVPVNSQSVQQDSGVICAERGAYKYLKLIQDRHKMRSVPVNSQSVQQDSGVICAES</sequence>
<proteinExistence type="predicted"/>
<name>A0AC34R650_9BILA</name>
<reference evidence="2" key="1">
    <citation type="submission" date="2022-11" db="UniProtKB">
        <authorList>
            <consortium name="WormBaseParasite"/>
        </authorList>
    </citation>
    <scope>IDENTIFICATION</scope>
</reference>
<evidence type="ECO:0000313" key="1">
    <source>
        <dbReference type="Proteomes" id="UP000887576"/>
    </source>
</evidence>
<dbReference type="Proteomes" id="UP000887576">
    <property type="component" value="Unplaced"/>
</dbReference>
<dbReference type="WBParaSite" id="JU765_v2.g3631.t2">
    <property type="protein sequence ID" value="JU765_v2.g3631.t2"/>
    <property type="gene ID" value="JU765_v2.g3631"/>
</dbReference>
<organism evidence="1 2">
    <name type="scientific">Panagrolaimus sp. JU765</name>
    <dbReference type="NCBI Taxonomy" id="591449"/>
    <lineage>
        <taxon>Eukaryota</taxon>
        <taxon>Metazoa</taxon>
        <taxon>Ecdysozoa</taxon>
        <taxon>Nematoda</taxon>
        <taxon>Chromadorea</taxon>
        <taxon>Rhabditida</taxon>
        <taxon>Tylenchina</taxon>
        <taxon>Panagrolaimomorpha</taxon>
        <taxon>Panagrolaimoidea</taxon>
        <taxon>Panagrolaimidae</taxon>
        <taxon>Panagrolaimus</taxon>
    </lineage>
</organism>
<evidence type="ECO:0000313" key="2">
    <source>
        <dbReference type="WBParaSite" id="JU765_v2.g3631.t2"/>
    </source>
</evidence>
<accession>A0AC34R650</accession>
<protein>
    <submittedName>
        <fullName evidence="2">Serine/threonine-protein kinase PLK</fullName>
    </submittedName>
</protein>